<organism evidence="1">
    <name type="scientific">marine sediment metagenome</name>
    <dbReference type="NCBI Taxonomy" id="412755"/>
    <lineage>
        <taxon>unclassified sequences</taxon>
        <taxon>metagenomes</taxon>
        <taxon>ecological metagenomes</taxon>
    </lineage>
</organism>
<reference evidence="1" key="1">
    <citation type="journal article" date="2015" name="Nature">
        <title>Complex archaea that bridge the gap between prokaryotes and eukaryotes.</title>
        <authorList>
            <person name="Spang A."/>
            <person name="Saw J.H."/>
            <person name="Jorgensen S.L."/>
            <person name="Zaremba-Niedzwiedzka K."/>
            <person name="Martijn J."/>
            <person name="Lind A.E."/>
            <person name="van Eijk R."/>
            <person name="Schleper C."/>
            <person name="Guy L."/>
            <person name="Ettema T.J."/>
        </authorList>
    </citation>
    <scope>NUCLEOTIDE SEQUENCE</scope>
</reference>
<dbReference type="EMBL" id="LAZR01059733">
    <property type="protein sequence ID" value="KKK67179.1"/>
    <property type="molecule type" value="Genomic_DNA"/>
</dbReference>
<sequence>MTKYLRTITIRDGYFGATQPLYLCEGANGLIWGVHRCGYITYADPSQGIRPPDQRPGGVACCVNGRRVFGLTG</sequence>
<dbReference type="AlphaFoldDB" id="A0A0F8ZL97"/>
<gene>
    <name evidence="1" type="ORF">LCGC14_2956680</name>
</gene>
<accession>A0A0F8ZL97</accession>
<name>A0A0F8ZL97_9ZZZZ</name>
<protein>
    <submittedName>
        <fullName evidence="1">Uncharacterized protein</fullName>
    </submittedName>
</protein>
<comment type="caution">
    <text evidence="1">The sequence shown here is derived from an EMBL/GenBank/DDBJ whole genome shotgun (WGS) entry which is preliminary data.</text>
</comment>
<proteinExistence type="predicted"/>
<evidence type="ECO:0000313" key="1">
    <source>
        <dbReference type="EMBL" id="KKK67179.1"/>
    </source>
</evidence>